<organism evidence="6">
    <name type="scientific">candidate division WOR-3 bacterium</name>
    <dbReference type="NCBI Taxonomy" id="2052148"/>
    <lineage>
        <taxon>Bacteria</taxon>
        <taxon>Bacteria division WOR-3</taxon>
    </lineage>
</organism>
<protein>
    <submittedName>
        <fullName evidence="6">Phosphate butyryltransferase</fullName>
    </submittedName>
</protein>
<feature type="region of interest" description="Disordered" evidence="4">
    <location>
        <begin position="1"/>
        <end position="37"/>
    </location>
</feature>
<keyword evidence="2 6" id="KW-0808">Transferase</keyword>
<name>A0A7C4CC34_UNCW3</name>
<comment type="caution">
    <text evidence="6">The sequence shown here is derived from an EMBL/GenBank/DDBJ whole genome shotgun (WGS) entry which is preliminary data.</text>
</comment>
<evidence type="ECO:0000313" key="6">
    <source>
        <dbReference type="EMBL" id="HGK28733.1"/>
    </source>
</evidence>
<evidence type="ECO:0000256" key="1">
    <source>
        <dbReference type="ARBA" id="ARBA00005656"/>
    </source>
</evidence>
<dbReference type="Pfam" id="PF01515">
    <property type="entry name" value="PTA_PTB"/>
    <property type="match status" value="1"/>
</dbReference>
<dbReference type="PIRSF" id="PIRSF000428">
    <property type="entry name" value="P_Ac_trans"/>
    <property type="match status" value="1"/>
</dbReference>
<dbReference type="SUPFAM" id="SSF53659">
    <property type="entry name" value="Isocitrate/Isopropylmalate dehydrogenase-like"/>
    <property type="match status" value="1"/>
</dbReference>
<reference evidence="6" key="1">
    <citation type="journal article" date="2020" name="mSystems">
        <title>Genome- and Community-Level Interaction Insights into Carbon Utilization and Element Cycling Functions of Hydrothermarchaeota in Hydrothermal Sediment.</title>
        <authorList>
            <person name="Zhou Z."/>
            <person name="Liu Y."/>
            <person name="Xu W."/>
            <person name="Pan J."/>
            <person name="Luo Z.H."/>
            <person name="Li M."/>
        </authorList>
    </citation>
    <scope>NUCLEOTIDE SEQUENCE [LARGE SCALE GENOMIC DNA]</scope>
    <source>
        <strain evidence="6">SpSt-488</strain>
    </source>
</reference>
<accession>A0A7C4CC34</accession>
<dbReference type="InterPro" id="IPR050500">
    <property type="entry name" value="Phos_Acetyltrans/Butyryltrans"/>
</dbReference>
<evidence type="ECO:0000256" key="4">
    <source>
        <dbReference type="SAM" id="MobiDB-lite"/>
    </source>
</evidence>
<dbReference type="EMBL" id="DSUT01000151">
    <property type="protein sequence ID" value="HGK28733.1"/>
    <property type="molecule type" value="Genomic_DNA"/>
</dbReference>
<keyword evidence="3" id="KW-0012">Acyltransferase</keyword>
<comment type="similarity">
    <text evidence="1">Belongs to the phosphate acetyltransferase and butyryltransferase family.</text>
</comment>
<dbReference type="Gene3D" id="3.40.718.10">
    <property type="entry name" value="Isopropylmalate Dehydrogenase"/>
    <property type="match status" value="1"/>
</dbReference>
<evidence type="ECO:0000256" key="2">
    <source>
        <dbReference type="ARBA" id="ARBA00022679"/>
    </source>
</evidence>
<dbReference type="GO" id="GO:0016746">
    <property type="term" value="F:acyltransferase activity"/>
    <property type="evidence" value="ECO:0007669"/>
    <property type="project" value="UniProtKB-KW"/>
</dbReference>
<evidence type="ECO:0000259" key="5">
    <source>
        <dbReference type="Pfam" id="PF01515"/>
    </source>
</evidence>
<dbReference type="AlphaFoldDB" id="A0A7C4CC34"/>
<sequence>MRWRSGRTRGSSACTTDVRKRRAADKPRRAAKGGQKMKGLASFAEMIAAAKRRGPKRVVVACAEDCATIEALHLARAEGIAHGVLYGDEQRISTICASQKIPTDEFSIRGTRSVEDSIRQAVKDVADSGDFLMKGQVETAAFLRGALDETLGLRGERILSHVALLELPTYRKILFVTDGGINTDLDLKRKIDIVRNGVELARFLGVERPKVALLSAVEKISLNMAETLDWAIITRMGDQGEFGAAQIEGPLALDVAFSPEAARIKRVASEVSGDVDVLVVPTLATGNILAKGLQLLGGAKVAGIVVGARKPIVMLSRADEPATKLYSLALGNLAS</sequence>
<feature type="domain" description="Phosphate acetyl/butaryl transferase" evidence="5">
    <location>
        <begin position="114"/>
        <end position="329"/>
    </location>
</feature>
<proteinExistence type="inferred from homology"/>
<dbReference type="PANTHER" id="PTHR43356:SF2">
    <property type="entry name" value="PHOSPHATE ACETYLTRANSFERASE"/>
    <property type="match status" value="1"/>
</dbReference>
<dbReference type="InterPro" id="IPR012147">
    <property type="entry name" value="P_Ac_Bu_trans"/>
</dbReference>
<evidence type="ECO:0000256" key="3">
    <source>
        <dbReference type="ARBA" id="ARBA00023315"/>
    </source>
</evidence>
<dbReference type="PANTHER" id="PTHR43356">
    <property type="entry name" value="PHOSPHATE ACETYLTRANSFERASE"/>
    <property type="match status" value="1"/>
</dbReference>
<dbReference type="InterPro" id="IPR002505">
    <property type="entry name" value="PTA_PTB"/>
</dbReference>
<gene>
    <name evidence="6" type="ORF">ENS41_07245</name>
</gene>